<organism evidence="2 3">
    <name type="scientific">Triparma retinervis</name>
    <dbReference type="NCBI Taxonomy" id="2557542"/>
    <lineage>
        <taxon>Eukaryota</taxon>
        <taxon>Sar</taxon>
        <taxon>Stramenopiles</taxon>
        <taxon>Ochrophyta</taxon>
        <taxon>Bolidophyceae</taxon>
        <taxon>Parmales</taxon>
        <taxon>Triparmaceae</taxon>
        <taxon>Triparma</taxon>
    </lineage>
</organism>
<feature type="non-terminal residue" evidence="2">
    <location>
        <position position="479"/>
    </location>
</feature>
<evidence type="ECO:0000259" key="1">
    <source>
        <dbReference type="Pfam" id="PF03407"/>
    </source>
</evidence>
<dbReference type="PANTHER" id="PTHR47032:SF1">
    <property type="entry name" value="UDP-D-XYLOSE:L-FUCOSE ALPHA-1,3-D-XYLOSYLTRANSFERASE-RELATED"/>
    <property type="match status" value="1"/>
</dbReference>
<dbReference type="EMBL" id="BRXZ01004816">
    <property type="protein sequence ID" value="GMH55623.1"/>
    <property type="molecule type" value="Genomic_DNA"/>
</dbReference>
<comment type="caution">
    <text evidence="2">The sequence shown here is derived from an EMBL/GenBank/DDBJ whole genome shotgun (WGS) entry which is preliminary data.</text>
</comment>
<dbReference type="AlphaFoldDB" id="A0A9W7DUM3"/>
<accession>A0A9W7DUM3</accession>
<evidence type="ECO:0000313" key="3">
    <source>
        <dbReference type="Proteomes" id="UP001165082"/>
    </source>
</evidence>
<dbReference type="InterPro" id="IPR052636">
    <property type="entry name" value="UDP-D-xylose:L-fucose_XylT"/>
</dbReference>
<evidence type="ECO:0000313" key="2">
    <source>
        <dbReference type="EMBL" id="GMH55623.1"/>
    </source>
</evidence>
<dbReference type="OrthoDB" id="540503at2759"/>
<dbReference type="GO" id="GO:0016757">
    <property type="term" value="F:glycosyltransferase activity"/>
    <property type="evidence" value="ECO:0007669"/>
    <property type="project" value="TreeGrafter"/>
</dbReference>
<dbReference type="Proteomes" id="UP001165082">
    <property type="component" value="Unassembled WGS sequence"/>
</dbReference>
<dbReference type="Pfam" id="PF03407">
    <property type="entry name" value="Nucleotid_trans"/>
    <property type="match status" value="1"/>
</dbReference>
<keyword evidence="3" id="KW-1185">Reference proteome</keyword>
<proteinExistence type="predicted"/>
<gene>
    <name evidence="2" type="ORF">TrRE_jg1620</name>
</gene>
<name>A0A9W7DUM3_9STRA</name>
<sequence>LKYDLKKSKEDLDKSHAKGEIGFGETSWNGIERVTVDSILDGTHGFDPGIPPLYGYKGNEEALVLYHEGSEPTDSNDPFGACKDVDVVVTKRNALGHCLVLMEHYKAGYVSRFMRVGRTGKMGLSLNNSFAKMGTGSNDDGGGDRSVPLTQSKQHWDALSKYFNSFEGMTNKLKPILSNIARDNTVVVMVANAGVLELLTNFVCAANSRNIDISNIVMFATDEEGKKVAEELGLAVFYDEGMFENVPKQHAGAYGDRVFTALMLVKVISVHLCMALGYNVLFQDVDIVWLRDPLPYLQDETKHGDFDCYFEDDGARSARYAPWSANSGFYYLKNNDRTMYLITSLLYSSDQIAMHHSHQQALSHILNDHSTYYGLSLKVLSKELFPGGKSYHHDKPYMLKWMNGALEEEPYMFHMCWTHNKDDKLNYLQQMGQWFLSDECGNGEVVGRGENGKLLDCCSAEPVVTCHFKDKPSIVKCES</sequence>
<dbReference type="GO" id="GO:0005794">
    <property type="term" value="C:Golgi apparatus"/>
    <property type="evidence" value="ECO:0007669"/>
    <property type="project" value="TreeGrafter"/>
</dbReference>
<feature type="domain" description="Nucleotide-diphospho-sugar transferase" evidence="1">
    <location>
        <begin position="213"/>
        <end position="428"/>
    </location>
</feature>
<dbReference type="PANTHER" id="PTHR47032">
    <property type="entry name" value="UDP-D-XYLOSE:L-FUCOSE ALPHA-1,3-D-XYLOSYLTRANSFERASE-RELATED"/>
    <property type="match status" value="1"/>
</dbReference>
<feature type="non-terminal residue" evidence="2">
    <location>
        <position position="1"/>
    </location>
</feature>
<protein>
    <recommendedName>
        <fullName evidence="1">Nucleotide-diphospho-sugar transferase domain-containing protein</fullName>
    </recommendedName>
</protein>
<reference evidence="2" key="1">
    <citation type="submission" date="2022-07" db="EMBL/GenBank/DDBJ databases">
        <title>Genome analysis of Parmales, a sister group of diatoms, reveals the evolutionary specialization of diatoms from phago-mixotrophs to photoautotrophs.</title>
        <authorList>
            <person name="Ban H."/>
            <person name="Sato S."/>
            <person name="Yoshikawa S."/>
            <person name="Kazumasa Y."/>
            <person name="Nakamura Y."/>
            <person name="Ichinomiya M."/>
            <person name="Saitoh K."/>
            <person name="Sato N."/>
            <person name="Blanc-Mathieu R."/>
            <person name="Endo H."/>
            <person name="Kuwata A."/>
            <person name="Ogata H."/>
        </authorList>
    </citation>
    <scope>NUCLEOTIDE SEQUENCE</scope>
</reference>
<dbReference type="InterPro" id="IPR005069">
    <property type="entry name" value="Nucl-diP-sugar_transferase"/>
</dbReference>